<evidence type="ECO:0000313" key="4">
    <source>
        <dbReference type="EMBL" id="GAA4286575.1"/>
    </source>
</evidence>
<comment type="caution">
    <text evidence="4">The sequence shown here is derived from an EMBL/GenBank/DDBJ whole genome shotgun (WGS) entry which is preliminary data.</text>
</comment>
<dbReference type="PANTHER" id="PTHR37313">
    <property type="entry name" value="UPF0749 PROTEIN RV1825"/>
    <property type="match status" value="1"/>
</dbReference>
<reference evidence="5" key="1">
    <citation type="journal article" date="2019" name="Int. J. Syst. Evol. Microbiol.">
        <title>The Global Catalogue of Microorganisms (GCM) 10K type strain sequencing project: providing services to taxonomists for standard genome sequencing and annotation.</title>
        <authorList>
            <consortium name="The Broad Institute Genomics Platform"/>
            <consortium name="The Broad Institute Genome Sequencing Center for Infectious Disease"/>
            <person name="Wu L."/>
            <person name="Ma J."/>
        </authorList>
    </citation>
    <scope>NUCLEOTIDE SEQUENCE [LARGE SCALE GENOMIC DNA]</scope>
    <source>
        <strain evidence="5">JCM 17459</strain>
    </source>
</reference>
<evidence type="ECO:0000256" key="3">
    <source>
        <dbReference type="SAM" id="Phobius"/>
    </source>
</evidence>
<evidence type="ECO:0000256" key="2">
    <source>
        <dbReference type="SAM" id="MobiDB-lite"/>
    </source>
</evidence>
<comment type="similarity">
    <text evidence="1">Belongs to the UPF0749 family.</text>
</comment>
<organism evidence="4 5">
    <name type="scientific">Georgenia daeguensis</name>
    <dbReference type="NCBI Taxonomy" id="908355"/>
    <lineage>
        <taxon>Bacteria</taxon>
        <taxon>Bacillati</taxon>
        <taxon>Actinomycetota</taxon>
        <taxon>Actinomycetes</taxon>
        <taxon>Micrococcales</taxon>
        <taxon>Bogoriellaceae</taxon>
        <taxon>Georgenia</taxon>
    </lineage>
</organism>
<gene>
    <name evidence="4" type="ORF">GCM10022262_09340</name>
</gene>
<name>A0ABP8ERJ1_9MICO</name>
<feature type="region of interest" description="Disordered" evidence="2">
    <location>
        <begin position="289"/>
        <end position="329"/>
    </location>
</feature>
<evidence type="ECO:0000313" key="5">
    <source>
        <dbReference type="Proteomes" id="UP001499841"/>
    </source>
</evidence>
<accession>A0ABP8ERJ1</accession>
<dbReference type="InterPro" id="IPR010273">
    <property type="entry name" value="DUF881"/>
</dbReference>
<feature type="region of interest" description="Disordered" evidence="2">
    <location>
        <begin position="1"/>
        <end position="28"/>
    </location>
</feature>
<dbReference type="EMBL" id="BAABBA010000003">
    <property type="protein sequence ID" value="GAA4286575.1"/>
    <property type="molecule type" value="Genomic_DNA"/>
</dbReference>
<proteinExistence type="inferred from homology"/>
<feature type="transmembrane region" description="Helical" evidence="3">
    <location>
        <begin position="62"/>
        <end position="83"/>
    </location>
</feature>
<keyword evidence="3" id="KW-0472">Membrane</keyword>
<protein>
    <submittedName>
        <fullName evidence="4">DUF881 domain-containing protein</fullName>
    </submittedName>
</protein>
<keyword evidence="3" id="KW-0812">Transmembrane</keyword>
<dbReference type="Pfam" id="PF05949">
    <property type="entry name" value="DUF881"/>
    <property type="match status" value="1"/>
</dbReference>
<evidence type="ECO:0000256" key="1">
    <source>
        <dbReference type="ARBA" id="ARBA00009108"/>
    </source>
</evidence>
<dbReference type="Gene3D" id="3.30.70.1880">
    <property type="entry name" value="Protein of unknown function DUF881"/>
    <property type="match status" value="1"/>
</dbReference>
<keyword evidence="3" id="KW-1133">Transmembrane helix</keyword>
<dbReference type="RefSeq" id="WP_345038206.1">
    <property type="nucleotide sequence ID" value="NZ_BAABBA010000003.1"/>
</dbReference>
<sequence length="329" mass="34019">MTHARDDAGGPGAPPAVAGPATRPRRPDESMSLLRELLENPLDAGYLAVAARAARPDRKVPAWRRGVVLMLCAAIGMGGVWAARELRGPQSGMLPARALLVEQIEERAAEGEELRAANEERNAEITSLRDAALSRADGDLLATVTDLGAASGQVAVRGPGIVVELEDSDAAQLGVAGAEDERVTDVDLQVLVNSLWASGAEAISVDGHRLGSTSAIRTAGEAILVNLDPVVSPYEVEVVGDPADLQTRLARTPASTHLGVLRSSYGIRVDIRAADELELEALPQLTPRLAEPLTSGDGGAGVSNPAQDVKPSGDGTAAARGRASEGKVG</sequence>
<keyword evidence="5" id="KW-1185">Reference proteome</keyword>
<dbReference type="Proteomes" id="UP001499841">
    <property type="component" value="Unassembled WGS sequence"/>
</dbReference>
<dbReference type="PANTHER" id="PTHR37313:SF1">
    <property type="entry name" value="UPF0749 PROTEIN RV1823"/>
    <property type="match status" value="1"/>
</dbReference>